<protein>
    <submittedName>
        <fullName evidence="1">Uncharacterized protein</fullName>
    </submittedName>
</protein>
<reference evidence="1" key="1">
    <citation type="submission" date="2018-02" db="EMBL/GenBank/DDBJ databases">
        <title>Rhizophora mucronata_Transcriptome.</title>
        <authorList>
            <person name="Meera S.P."/>
            <person name="Sreeshan A."/>
            <person name="Augustine A."/>
        </authorList>
    </citation>
    <scope>NUCLEOTIDE SEQUENCE</scope>
    <source>
        <tissue evidence="1">Leaf</tissue>
    </source>
</reference>
<evidence type="ECO:0000313" key="1">
    <source>
        <dbReference type="EMBL" id="MBX73173.1"/>
    </source>
</evidence>
<organism evidence="1">
    <name type="scientific">Rhizophora mucronata</name>
    <name type="common">Asiatic mangrove</name>
    <dbReference type="NCBI Taxonomy" id="61149"/>
    <lineage>
        <taxon>Eukaryota</taxon>
        <taxon>Viridiplantae</taxon>
        <taxon>Streptophyta</taxon>
        <taxon>Embryophyta</taxon>
        <taxon>Tracheophyta</taxon>
        <taxon>Spermatophyta</taxon>
        <taxon>Magnoliopsida</taxon>
        <taxon>eudicotyledons</taxon>
        <taxon>Gunneridae</taxon>
        <taxon>Pentapetalae</taxon>
        <taxon>rosids</taxon>
        <taxon>fabids</taxon>
        <taxon>Malpighiales</taxon>
        <taxon>Rhizophoraceae</taxon>
        <taxon>Rhizophora</taxon>
    </lineage>
</organism>
<name>A0A2P2R1N7_RHIMU</name>
<sequence length="17" mass="2309">MHHYQQNYYLNFFDFQL</sequence>
<accession>A0A2P2R1N7</accession>
<proteinExistence type="predicted"/>
<dbReference type="EMBL" id="GGEC01092689">
    <property type="protein sequence ID" value="MBX73173.1"/>
    <property type="molecule type" value="Transcribed_RNA"/>
</dbReference>
<dbReference type="AlphaFoldDB" id="A0A2P2R1N7"/>